<evidence type="ECO:0000313" key="21">
    <source>
        <dbReference type="Proteomes" id="UP001165678"/>
    </source>
</evidence>
<gene>
    <name evidence="20" type="ORF">OQ287_09670</name>
</gene>
<dbReference type="Pfam" id="PF07715">
    <property type="entry name" value="Plug"/>
    <property type="match status" value="1"/>
</dbReference>
<dbReference type="PROSITE" id="PS52016">
    <property type="entry name" value="TONB_DEPENDENT_REC_3"/>
    <property type="match status" value="1"/>
</dbReference>
<evidence type="ECO:0000256" key="12">
    <source>
        <dbReference type="ARBA" id="ARBA00023170"/>
    </source>
</evidence>
<organism evidence="20 21">
    <name type="scientific">Larsenimonas rhizosphaerae</name>
    <dbReference type="NCBI Taxonomy" id="2944682"/>
    <lineage>
        <taxon>Bacteria</taxon>
        <taxon>Pseudomonadati</taxon>
        <taxon>Pseudomonadota</taxon>
        <taxon>Gammaproteobacteria</taxon>
        <taxon>Oceanospirillales</taxon>
        <taxon>Halomonadaceae</taxon>
        <taxon>Larsenimonas</taxon>
    </lineage>
</organism>
<dbReference type="InterPro" id="IPR012910">
    <property type="entry name" value="Plug_dom"/>
</dbReference>
<evidence type="ECO:0000313" key="20">
    <source>
        <dbReference type="EMBL" id="MCX2524511.1"/>
    </source>
</evidence>
<dbReference type="Pfam" id="PF00593">
    <property type="entry name" value="TonB_dep_Rec_b-barrel"/>
    <property type="match status" value="1"/>
</dbReference>
<dbReference type="NCBIfam" id="TIGR01783">
    <property type="entry name" value="TonB-siderophor"/>
    <property type="match status" value="1"/>
</dbReference>
<comment type="similarity">
    <text evidence="2 14 16">Belongs to the TonB-dependent receptor family.</text>
</comment>
<dbReference type="FunFam" id="2.170.130.10:FF:000001">
    <property type="entry name" value="Catecholate siderophore TonB-dependent receptor"/>
    <property type="match status" value="1"/>
</dbReference>
<dbReference type="FunFam" id="2.40.170.20:FF:000005">
    <property type="entry name" value="TonB-dependent siderophore receptor"/>
    <property type="match status" value="1"/>
</dbReference>
<keyword evidence="10 16" id="KW-0798">TonB box</keyword>
<keyword evidence="8" id="KW-0408">Iron</keyword>
<evidence type="ECO:0000256" key="10">
    <source>
        <dbReference type="ARBA" id="ARBA00023077"/>
    </source>
</evidence>
<dbReference type="InterPro" id="IPR037066">
    <property type="entry name" value="Plug_dom_sf"/>
</dbReference>
<keyword evidence="5" id="KW-0410">Iron transport</keyword>
<comment type="subcellular location">
    <subcellularLocation>
        <location evidence="1 14">Cell outer membrane</location>
        <topology evidence="1 14">Multi-pass membrane protein</topology>
    </subcellularLocation>
</comment>
<keyword evidence="9" id="KW-0406">Ion transport</keyword>
<comment type="caution">
    <text evidence="20">The sequence shown here is derived from an EMBL/GenBank/DDBJ whole genome shotgun (WGS) entry which is preliminary data.</text>
</comment>
<evidence type="ECO:0000256" key="11">
    <source>
        <dbReference type="ARBA" id="ARBA00023136"/>
    </source>
</evidence>
<dbReference type="Gene3D" id="2.170.130.10">
    <property type="entry name" value="TonB-dependent receptor, plug domain"/>
    <property type="match status" value="1"/>
</dbReference>
<dbReference type="RefSeq" id="WP_265896297.1">
    <property type="nucleotide sequence ID" value="NZ_JAPIVE010000002.1"/>
</dbReference>
<evidence type="ECO:0000256" key="4">
    <source>
        <dbReference type="ARBA" id="ARBA00022452"/>
    </source>
</evidence>
<feature type="domain" description="TonB-dependent receptor plug" evidence="19">
    <location>
        <begin position="82"/>
        <end position="189"/>
    </location>
</feature>
<dbReference type="GO" id="GO:0015344">
    <property type="term" value="F:siderophore uptake transmembrane transporter activity"/>
    <property type="evidence" value="ECO:0007669"/>
    <property type="project" value="TreeGrafter"/>
</dbReference>
<evidence type="ECO:0000259" key="19">
    <source>
        <dbReference type="Pfam" id="PF07715"/>
    </source>
</evidence>
<accession>A0AA42CV00</accession>
<proteinExistence type="inferred from homology"/>
<evidence type="ECO:0000256" key="16">
    <source>
        <dbReference type="RuleBase" id="RU003357"/>
    </source>
</evidence>
<dbReference type="InterPro" id="IPR010917">
    <property type="entry name" value="TonB_rcpt_CS"/>
</dbReference>
<reference evidence="20" key="1">
    <citation type="submission" date="2022-11" db="EMBL/GenBank/DDBJ databases">
        <title>Larsenimonas rhizosphaerae sp. nov., isolated from a tidal mudflat.</title>
        <authorList>
            <person name="Lee S.D."/>
            <person name="Kim I.S."/>
        </authorList>
    </citation>
    <scope>NUCLEOTIDE SEQUENCE</scope>
    <source>
        <strain evidence="20">GH2-1</strain>
    </source>
</reference>
<evidence type="ECO:0000256" key="13">
    <source>
        <dbReference type="ARBA" id="ARBA00023237"/>
    </source>
</evidence>
<dbReference type="Proteomes" id="UP001165678">
    <property type="component" value="Unassembled WGS sequence"/>
</dbReference>
<dbReference type="Gene3D" id="2.40.170.20">
    <property type="entry name" value="TonB-dependent receptor, beta-barrel domain"/>
    <property type="match status" value="1"/>
</dbReference>
<evidence type="ECO:0000256" key="8">
    <source>
        <dbReference type="ARBA" id="ARBA00023004"/>
    </source>
</evidence>
<feature type="chain" id="PRO_5041273195" evidence="17">
    <location>
        <begin position="31"/>
        <end position="738"/>
    </location>
</feature>
<feature type="domain" description="TonB-dependent receptor-like beta-barrel" evidence="18">
    <location>
        <begin position="266"/>
        <end position="707"/>
    </location>
</feature>
<evidence type="ECO:0000259" key="18">
    <source>
        <dbReference type="Pfam" id="PF00593"/>
    </source>
</evidence>
<dbReference type="CDD" id="cd01347">
    <property type="entry name" value="ligand_gated_channel"/>
    <property type="match status" value="1"/>
</dbReference>
<feature type="signal peptide" evidence="17">
    <location>
        <begin position="1"/>
        <end position="30"/>
    </location>
</feature>
<dbReference type="PANTHER" id="PTHR32552:SF68">
    <property type="entry name" value="FERRICHROME OUTER MEMBRANE TRANSPORTER_PHAGE RECEPTOR"/>
    <property type="match status" value="1"/>
</dbReference>
<dbReference type="GO" id="GO:0009279">
    <property type="term" value="C:cell outer membrane"/>
    <property type="evidence" value="ECO:0007669"/>
    <property type="project" value="UniProtKB-SubCell"/>
</dbReference>
<evidence type="ECO:0000256" key="14">
    <source>
        <dbReference type="PROSITE-ProRule" id="PRU01360"/>
    </source>
</evidence>
<keyword evidence="4 14" id="KW-1134">Transmembrane beta strand</keyword>
<evidence type="ECO:0000256" key="1">
    <source>
        <dbReference type="ARBA" id="ARBA00004571"/>
    </source>
</evidence>
<evidence type="ECO:0000256" key="17">
    <source>
        <dbReference type="SAM" id="SignalP"/>
    </source>
</evidence>
<dbReference type="EMBL" id="JAPIVE010000002">
    <property type="protein sequence ID" value="MCX2524511.1"/>
    <property type="molecule type" value="Genomic_DNA"/>
</dbReference>
<dbReference type="InterPro" id="IPR036942">
    <property type="entry name" value="Beta-barrel_TonB_sf"/>
</dbReference>
<dbReference type="PROSITE" id="PS01156">
    <property type="entry name" value="TONB_DEPENDENT_REC_2"/>
    <property type="match status" value="1"/>
</dbReference>
<evidence type="ECO:0000256" key="5">
    <source>
        <dbReference type="ARBA" id="ARBA00022496"/>
    </source>
</evidence>
<keyword evidence="7 17" id="KW-0732">Signal</keyword>
<evidence type="ECO:0000256" key="6">
    <source>
        <dbReference type="ARBA" id="ARBA00022692"/>
    </source>
</evidence>
<keyword evidence="13 14" id="KW-0998">Cell outer membrane</keyword>
<keyword evidence="3 14" id="KW-0813">Transport</keyword>
<protein>
    <submittedName>
        <fullName evidence="20">TonB-dependent siderophore receptor</fullName>
    </submittedName>
</protein>
<evidence type="ECO:0000256" key="9">
    <source>
        <dbReference type="ARBA" id="ARBA00023065"/>
    </source>
</evidence>
<keyword evidence="11 14" id="KW-0472">Membrane</keyword>
<keyword evidence="6 14" id="KW-0812">Transmembrane</keyword>
<dbReference type="SUPFAM" id="SSF56935">
    <property type="entry name" value="Porins"/>
    <property type="match status" value="1"/>
</dbReference>
<sequence>MSSLPYIHASTGNSLLLSALLGTLSSSTLADENITAIKADPAAQTGAQRLTVTSSRLYDALGPTEGYTANTSLSATKTDTPLIETPRSVSVVTRQQIEDQGAESVQQALRYTPGVFAGGRGAGASRYDFVTLRGFGGTSSLDTTYLDGLKLLGDAGAYNTPQIDPYFLERVDVFKGPSSVLYGQNQPGGLVALTSKRPHFTPYRELQVTAGTNGKRAVRFDIGGPVDHQRTVAYRLVGQADASDTMYHHSARERYTLAPSVTFEPDADTTLTLMAYLQHDPASGFYGFVPADGTLHDRNGRTISRHFFDGEPNTNRFDRYQRMVGYHLEHRLNEALTARQNFRYLSMDIDYDQIYARTFIDDNSDRLERGAARSNESLNAYALDNQLQFDITTGPVEHTLLAGLDYQHRRNTGTWQFGSASTLDAFAPRYGTPNIEYGTATRWRHKVEQTGVYLQDQLAIGGWRLSLGGRQDWTRATSDTRNTDTSSRDNQSQFSGSAGLLYAFDNGLSPYLSYSESFNPNTRSDANGDILGPTEGQQYEAGIKYQPPGTQDQYTASLYRLTQTNVAEAADVPAGTATYYEPIGKVRTHGVELSATTHLTSQLSLLTAYTYTDMEYVKTNDNTEGNTPYEAPRHMASVWGRYDIEKGLLNGLEVGAGIRYVGSSWADNENTTQVSAHTLVDAMLAYDLGRLTPDLSGVHARINATNLLDETYVSSCTSLRNCYYGQERSVIATISYQF</sequence>
<dbReference type="AlphaFoldDB" id="A0AA42CV00"/>
<name>A0AA42CV00_9GAMM</name>
<keyword evidence="12 20" id="KW-0675">Receptor</keyword>
<keyword evidence="21" id="KW-1185">Reference proteome</keyword>
<dbReference type="PANTHER" id="PTHR32552">
    <property type="entry name" value="FERRICHROME IRON RECEPTOR-RELATED"/>
    <property type="match status" value="1"/>
</dbReference>
<dbReference type="GO" id="GO:0038023">
    <property type="term" value="F:signaling receptor activity"/>
    <property type="evidence" value="ECO:0007669"/>
    <property type="project" value="InterPro"/>
</dbReference>
<evidence type="ECO:0000256" key="7">
    <source>
        <dbReference type="ARBA" id="ARBA00022729"/>
    </source>
</evidence>
<dbReference type="InterPro" id="IPR000531">
    <property type="entry name" value="Beta-barrel_TonB"/>
</dbReference>
<dbReference type="InterPro" id="IPR010105">
    <property type="entry name" value="TonB_sidphr_rcpt"/>
</dbReference>
<evidence type="ECO:0000256" key="3">
    <source>
        <dbReference type="ARBA" id="ARBA00022448"/>
    </source>
</evidence>
<evidence type="ECO:0000256" key="2">
    <source>
        <dbReference type="ARBA" id="ARBA00009810"/>
    </source>
</evidence>
<dbReference type="GO" id="GO:0015891">
    <property type="term" value="P:siderophore transport"/>
    <property type="evidence" value="ECO:0007669"/>
    <property type="project" value="InterPro"/>
</dbReference>
<evidence type="ECO:0000256" key="15">
    <source>
        <dbReference type="PROSITE-ProRule" id="PRU10144"/>
    </source>
</evidence>
<feature type="short sequence motif" description="TonB C-terminal box" evidence="15">
    <location>
        <begin position="721"/>
        <end position="738"/>
    </location>
</feature>
<dbReference type="InterPro" id="IPR039426">
    <property type="entry name" value="TonB-dep_rcpt-like"/>
</dbReference>